<evidence type="ECO:0000256" key="7">
    <source>
        <dbReference type="ARBA" id="ARBA00023242"/>
    </source>
</evidence>
<dbReference type="GO" id="GO:0030686">
    <property type="term" value="C:90S preribosome"/>
    <property type="evidence" value="ECO:0007669"/>
    <property type="project" value="TreeGrafter"/>
</dbReference>
<feature type="binding site" evidence="9">
    <location>
        <position position="755"/>
    </location>
    <ligand>
        <name>acetyl-CoA</name>
        <dbReference type="ChEBI" id="CHEBI:57288"/>
    </ligand>
</feature>
<protein>
    <recommendedName>
        <fullName evidence="9">RNA cytidine acetyltransferase</fullName>
        <ecNumber evidence="9">2.3.1.-</ecNumber>
    </recommendedName>
    <alternativeName>
        <fullName evidence="9">18S rRNA cytosine acetyltransferase</fullName>
    </alternativeName>
</protein>
<keyword evidence="3 9" id="KW-0808">Transferase</keyword>
<evidence type="ECO:0000256" key="6">
    <source>
        <dbReference type="ARBA" id="ARBA00022840"/>
    </source>
</evidence>
<dbReference type="Pfam" id="PF08351">
    <property type="entry name" value="TmcA_N"/>
    <property type="match status" value="1"/>
</dbReference>
<evidence type="ECO:0000256" key="3">
    <source>
        <dbReference type="ARBA" id="ARBA00022679"/>
    </source>
</evidence>
<dbReference type="HAMAP" id="MF_03211">
    <property type="entry name" value="RNA_acetyltr_Nat10"/>
    <property type="match status" value="1"/>
</dbReference>
<dbReference type="Pfam" id="PF05127">
    <property type="entry name" value="NAT10_TcmA_helicase"/>
    <property type="match status" value="1"/>
</dbReference>
<feature type="binding site" evidence="9">
    <location>
        <begin position="294"/>
        <end position="303"/>
    </location>
    <ligand>
        <name>ATP</name>
        <dbReference type="ChEBI" id="CHEBI:30616"/>
    </ligand>
</feature>
<evidence type="ECO:0000256" key="9">
    <source>
        <dbReference type="HAMAP-Rule" id="MF_03211"/>
    </source>
</evidence>
<feature type="binding site" evidence="9">
    <location>
        <begin position="653"/>
        <end position="659"/>
    </location>
    <ligand>
        <name>acetyl-CoA</name>
        <dbReference type="ChEBI" id="CHEBI:57288"/>
    </ligand>
</feature>
<dbReference type="GO" id="GO:1990883">
    <property type="term" value="F:18S rRNA cytidine N-acetyltransferase activity"/>
    <property type="evidence" value="ECO:0007669"/>
    <property type="project" value="TreeGrafter"/>
</dbReference>
<dbReference type="Gene3D" id="3.40.50.11040">
    <property type="match status" value="1"/>
</dbReference>
<keyword evidence="8 9" id="KW-0012">Acyltransferase</keyword>
<proteinExistence type="inferred from homology"/>
<evidence type="ECO:0000259" key="13">
    <source>
        <dbReference type="Pfam" id="PF08351"/>
    </source>
</evidence>
<evidence type="ECO:0000256" key="1">
    <source>
        <dbReference type="ARBA" id="ARBA00004604"/>
    </source>
</evidence>
<dbReference type="InParanoid" id="A0A316YX67"/>
<evidence type="ECO:0000256" key="4">
    <source>
        <dbReference type="ARBA" id="ARBA00022694"/>
    </source>
</evidence>
<dbReference type="AlphaFoldDB" id="A0A316YX67"/>
<keyword evidence="5 9" id="KW-0547">Nucleotide-binding</keyword>
<feature type="coiled-coil region" evidence="10">
    <location>
        <begin position="228"/>
        <end position="255"/>
    </location>
</feature>
<keyword evidence="2 9" id="KW-0698">rRNA processing</keyword>
<evidence type="ECO:0000313" key="16">
    <source>
        <dbReference type="EMBL" id="PWN93781.1"/>
    </source>
</evidence>
<name>A0A316YX67_9BASI</name>
<feature type="binding site" evidence="9">
    <location>
        <begin position="646"/>
        <end position="648"/>
    </location>
    <ligand>
        <name>acetyl-CoA</name>
        <dbReference type="ChEBI" id="CHEBI:57288"/>
    </ligand>
</feature>
<dbReference type="InterPro" id="IPR027992">
    <property type="entry name" value="tRNA_bind_dom"/>
</dbReference>
<dbReference type="InterPro" id="IPR000182">
    <property type="entry name" value="GNAT_dom"/>
</dbReference>
<gene>
    <name evidence="9" type="primary">NAT10</name>
    <name evidence="16" type="ORF">FA10DRAFT_270796</name>
</gene>
<keyword evidence="17" id="KW-1185">Reference proteome</keyword>
<accession>A0A316YX67</accession>
<dbReference type="GO" id="GO:0005730">
    <property type="term" value="C:nucleolus"/>
    <property type="evidence" value="ECO:0007669"/>
    <property type="project" value="UniProtKB-SubCell"/>
</dbReference>
<comment type="catalytic activity">
    <reaction evidence="9">
        <text>a cytidine in 18S rRNA + acetyl-CoA + ATP + H2O = an N(4)-acetylcytidine in 18S rRNA + ADP + phosphate + CoA + H(+)</text>
        <dbReference type="Rhea" id="RHEA:51424"/>
        <dbReference type="Rhea" id="RHEA-COMP:13575"/>
        <dbReference type="Rhea" id="RHEA-COMP:13576"/>
        <dbReference type="ChEBI" id="CHEBI:15377"/>
        <dbReference type="ChEBI" id="CHEBI:15378"/>
        <dbReference type="ChEBI" id="CHEBI:30616"/>
        <dbReference type="ChEBI" id="CHEBI:43474"/>
        <dbReference type="ChEBI" id="CHEBI:57287"/>
        <dbReference type="ChEBI" id="CHEBI:57288"/>
        <dbReference type="ChEBI" id="CHEBI:74900"/>
        <dbReference type="ChEBI" id="CHEBI:82748"/>
        <dbReference type="ChEBI" id="CHEBI:456216"/>
    </reaction>
</comment>
<dbReference type="Pfam" id="PF13718">
    <property type="entry name" value="GNAT_acetyltr_2"/>
    <property type="match status" value="1"/>
</dbReference>
<dbReference type="GO" id="GO:1904812">
    <property type="term" value="P:rRNA acetylation involved in maturation of SSU-rRNA"/>
    <property type="evidence" value="ECO:0007669"/>
    <property type="project" value="InterPro"/>
</dbReference>
<keyword evidence="6 9" id="KW-0067">ATP-binding</keyword>
<dbReference type="Pfam" id="PF13725">
    <property type="entry name" value="tRNA_bind_2"/>
    <property type="match status" value="1"/>
</dbReference>
<keyword evidence="4 9" id="KW-0819">tRNA processing</keyword>
<comment type="function">
    <text evidence="9">RNA cytidine acetyltransferase with specificity toward both 18S rRNA and tRNAs. Catalyzes the formation of N(4)-acetylcytidine (ac4C) in 18S rRNA. Required for early nucleolar cleavages of precursor rRNA at sites A0, A1 and A2 during 18S rRNA synthesis. Catalyzes the formation of ac4C in serine and leucine tRNAs. Requires the tRNA-binding adapter protein TAN1 for full tRNA acetyltransferase activity but not for 18S rRNA acetylation.</text>
</comment>
<feature type="binding site" evidence="9">
    <location>
        <position position="487"/>
    </location>
    <ligand>
        <name>ATP</name>
        <dbReference type="ChEBI" id="CHEBI:30616"/>
    </ligand>
</feature>
<feature type="domain" description="Possible tRNA binding" evidence="15">
    <location>
        <begin position="790"/>
        <end position="1050"/>
    </location>
</feature>
<feature type="domain" description="TmcA/NAT10 N-terminal" evidence="13">
    <location>
        <begin position="8"/>
        <end position="202"/>
    </location>
</feature>
<dbReference type="InterPro" id="IPR032672">
    <property type="entry name" value="TmcA/NAT10/Kre33"/>
</dbReference>
<evidence type="ECO:0000256" key="11">
    <source>
        <dbReference type="SAM" id="MobiDB-lite"/>
    </source>
</evidence>
<dbReference type="GO" id="GO:0051392">
    <property type="term" value="F:tRNA cytidine N4-acetyltransferase activity"/>
    <property type="evidence" value="ECO:0007669"/>
    <property type="project" value="RHEA"/>
</dbReference>
<dbReference type="InterPro" id="IPR027417">
    <property type="entry name" value="P-loop_NTPase"/>
</dbReference>
<comment type="similarity">
    <text evidence="9">Belongs to the RNA cytidine acetyltransferase family. NAT10 subfamily.</text>
</comment>
<dbReference type="Proteomes" id="UP000245768">
    <property type="component" value="Unassembled WGS sequence"/>
</dbReference>
<dbReference type="EMBL" id="KZ819634">
    <property type="protein sequence ID" value="PWN93781.1"/>
    <property type="molecule type" value="Genomic_DNA"/>
</dbReference>
<dbReference type="GO" id="GO:0051391">
    <property type="term" value="P:tRNA acetylation"/>
    <property type="evidence" value="ECO:0007669"/>
    <property type="project" value="UniProtKB-UniRule"/>
</dbReference>
<comment type="subcellular location">
    <subcellularLocation>
        <location evidence="1 9">Nucleus</location>
        <location evidence="1 9">Nucleolus</location>
    </subcellularLocation>
</comment>
<feature type="compositionally biased region" description="Basic and acidic residues" evidence="11">
    <location>
        <begin position="1007"/>
        <end position="1031"/>
    </location>
</feature>
<reference evidence="16 17" key="1">
    <citation type="journal article" date="2018" name="Mol. Biol. Evol.">
        <title>Broad Genomic Sampling Reveals a Smut Pathogenic Ancestry of the Fungal Clade Ustilaginomycotina.</title>
        <authorList>
            <person name="Kijpornyongpan T."/>
            <person name="Mondo S.J."/>
            <person name="Barry K."/>
            <person name="Sandor L."/>
            <person name="Lee J."/>
            <person name="Lipzen A."/>
            <person name="Pangilinan J."/>
            <person name="LaButti K."/>
            <person name="Hainaut M."/>
            <person name="Henrissat B."/>
            <person name="Grigoriev I.V."/>
            <person name="Spatafora J.W."/>
            <person name="Aime M.C."/>
        </authorList>
    </citation>
    <scope>NUCLEOTIDE SEQUENCE [LARGE SCALE GENOMIC DNA]</scope>
    <source>
        <strain evidence="16 17">MCA 4198</strain>
    </source>
</reference>
<dbReference type="OrthoDB" id="10067491at2759"/>
<keyword evidence="10" id="KW-0175">Coiled coil</keyword>
<dbReference type="EC" id="2.3.1.-" evidence="9"/>
<evidence type="ECO:0000256" key="10">
    <source>
        <dbReference type="SAM" id="Coils"/>
    </source>
</evidence>
<dbReference type="InterPro" id="IPR013562">
    <property type="entry name" value="TmcA/NAT10_N"/>
</dbReference>
<evidence type="ECO:0000256" key="8">
    <source>
        <dbReference type="ARBA" id="ARBA00023315"/>
    </source>
</evidence>
<organism evidence="16 17">
    <name type="scientific">Acaromyces ingoldii</name>
    <dbReference type="NCBI Taxonomy" id="215250"/>
    <lineage>
        <taxon>Eukaryota</taxon>
        <taxon>Fungi</taxon>
        <taxon>Dikarya</taxon>
        <taxon>Basidiomycota</taxon>
        <taxon>Ustilaginomycotina</taxon>
        <taxon>Exobasidiomycetes</taxon>
        <taxon>Exobasidiales</taxon>
        <taxon>Cryptobasidiaceae</taxon>
        <taxon>Acaromyces</taxon>
    </lineage>
</organism>
<dbReference type="PANTHER" id="PTHR10925">
    <property type="entry name" value="N-ACETYLTRANSFERASE 10"/>
    <property type="match status" value="1"/>
</dbReference>
<evidence type="ECO:0000256" key="5">
    <source>
        <dbReference type="ARBA" id="ARBA00022741"/>
    </source>
</evidence>
<dbReference type="InterPro" id="IPR033688">
    <property type="entry name" value="NAT10"/>
</dbReference>
<sequence length="1092" mass="120554">MRKQLDPRIATLIRNNVATNHRSFFVLVGDHGRDQVVNLHFLLSQSRTSARPNVLWCYKKDLGFTTHRKKREAKIKRDIKRGVREKGDASDPFELFVGVTDIRYCYYKDTPKILGRTFGMLILQDFEAITPNLLARTIETVEGGGVVVLLLKTMTSLRQLYSVAMDVHAKYRSSFDPSDPVARFNERFLLSLSASPACLVLDDELNVLPVSKGKDIRPLEETPASESSKMALRRNKEREQELSNLKEEVAQTKVVAEVVKHTKTLDQARVVLTILDVLASSSLSTTVALTAGRGRGKSAALGLSIAAAIAHGYANIFVTSPSPENLRTLFEFLFKGLQALGYEEVADWDLQRGTGEWKDVVVRVNIFRGHRQTIQYIAPTDAHVLGQAELVVIDEAAAIPLTLVRSLMGPYLVFLSSTINGYEGTGRSLSLKLIQQLRDNAKRATDAAADQEEGALVAKSSERSKKSVAPTLASRNLKEVNLDEPIRYSDGDEVEKWLHQLLCLDASLKSWSSKKGSPHPSMCSLFEVNRDALFSFHPASEVFLQRMLALYVASHYKNSPNDLQLMSDAPGHRLFVLLAPVDSAGSLPEPLCVLQVALEGNVSRQSILNSLSRGTRDAGDLVPWTVSQQFQDADFASLSGARVVRVAVHPDHARAGYGSRAIECLRAYYAGELFDADSAAAAAAQSKSDVETFASVRDRATGGALQEEKNSIAIRDGAKMPALLERLSDKQPEAALDWLGVSYGFTPALFRFWKRNGFVPLYVRQTQNELTGEYTAVMVRGVDKAEKPRWLGAFAADFRRRFISLLGFRFRDVTAVSALSVLEAASSGAKSAVSDNDDNDDEEEGQTSLTFAEIRTLLSPFDMKRLQAFGNNMVDYTVVLDLLPTLASLYFNNRLFAAATEGEDEAEEGIKAQLKLSGIQAATLLALGLQRKDPNDIEKELGLPTAQALALFVKAVRRITACLQRVEKAHYAKELQANGDSSGSKRTAAAAGRKWEPIEQSVEDELREAGKLDEQERKRREEQRELLKSMDLDQYAIDDDAGQEDGWREAEARAAKLIDGGVAGEAPTIESENGPKKRKQDQQGKKGKKMRS</sequence>
<dbReference type="PANTHER" id="PTHR10925:SF5">
    <property type="entry name" value="RNA CYTIDINE ACETYLTRANSFERASE"/>
    <property type="match status" value="1"/>
</dbReference>
<dbReference type="GO" id="GO:0000049">
    <property type="term" value="F:tRNA binding"/>
    <property type="evidence" value="ECO:0007669"/>
    <property type="project" value="TreeGrafter"/>
</dbReference>
<dbReference type="Gene3D" id="3.40.50.300">
    <property type="entry name" value="P-loop containing nucleotide triphosphate hydrolases"/>
    <property type="match status" value="1"/>
</dbReference>
<dbReference type="GO" id="GO:0005524">
    <property type="term" value="F:ATP binding"/>
    <property type="evidence" value="ECO:0007669"/>
    <property type="project" value="UniProtKB-UniRule"/>
</dbReference>
<feature type="region of interest" description="Disordered" evidence="11">
    <location>
        <begin position="976"/>
        <end position="1092"/>
    </location>
</feature>
<comment type="subunit">
    <text evidence="9">Interacts with TAN1.</text>
</comment>
<dbReference type="InterPro" id="IPR007807">
    <property type="entry name" value="TcmA/NAT10_helicase"/>
</dbReference>
<feature type="compositionally biased region" description="Basic and acidic residues" evidence="11">
    <location>
        <begin position="1045"/>
        <end position="1056"/>
    </location>
</feature>
<dbReference type="STRING" id="215250.A0A316YX67"/>
<comment type="catalytic activity">
    <reaction evidence="9">
        <text>a cytidine in tRNA + acetyl-CoA + ATP + H2O = an N(4)-acetylcytidine in tRNA + ADP + phosphate + CoA + H(+)</text>
        <dbReference type="Rhea" id="RHEA:53876"/>
        <dbReference type="Rhea" id="RHEA-COMP:13670"/>
        <dbReference type="Rhea" id="RHEA-COMP:13671"/>
        <dbReference type="ChEBI" id="CHEBI:15377"/>
        <dbReference type="ChEBI" id="CHEBI:15378"/>
        <dbReference type="ChEBI" id="CHEBI:30616"/>
        <dbReference type="ChEBI" id="CHEBI:43474"/>
        <dbReference type="ChEBI" id="CHEBI:57287"/>
        <dbReference type="ChEBI" id="CHEBI:57288"/>
        <dbReference type="ChEBI" id="CHEBI:74900"/>
        <dbReference type="ChEBI" id="CHEBI:82748"/>
        <dbReference type="ChEBI" id="CHEBI:456216"/>
    </reaction>
</comment>
<feature type="domain" description="TcmA/NAT10 helicase" evidence="12">
    <location>
        <begin position="289"/>
        <end position="505"/>
    </location>
</feature>
<evidence type="ECO:0000259" key="15">
    <source>
        <dbReference type="Pfam" id="PF13725"/>
    </source>
</evidence>
<evidence type="ECO:0000259" key="12">
    <source>
        <dbReference type="Pfam" id="PF05127"/>
    </source>
</evidence>
<dbReference type="Gene3D" id="3.40.630.30">
    <property type="match status" value="1"/>
</dbReference>
<dbReference type="FunCoup" id="A0A316YX67">
    <property type="interactions" value="602"/>
</dbReference>
<evidence type="ECO:0000259" key="14">
    <source>
        <dbReference type="Pfam" id="PF13718"/>
    </source>
</evidence>
<dbReference type="FunFam" id="3.40.50.11040:FF:000002">
    <property type="entry name" value="RNA cytidine acetyltransferase"/>
    <property type="match status" value="1"/>
</dbReference>
<evidence type="ECO:0000256" key="2">
    <source>
        <dbReference type="ARBA" id="ARBA00022552"/>
    </source>
</evidence>
<keyword evidence="7 9" id="KW-0539">Nucleus</keyword>
<evidence type="ECO:0000313" key="17">
    <source>
        <dbReference type="Proteomes" id="UP000245768"/>
    </source>
</evidence>
<feature type="domain" description="N-acetyltransferase" evidence="14">
    <location>
        <begin position="546"/>
        <end position="781"/>
    </location>
</feature>